<accession>A0A0G1L5T2</accession>
<gene>
    <name evidence="2" type="ORF">UW92_C0017G0003</name>
</gene>
<proteinExistence type="predicted"/>
<organism evidence="2 3">
    <name type="scientific">Candidatus Jorgensenbacteria bacterium GW2011_GWA2_45_13</name>
    <dbReference type="NCBI Taxonomy" id="1618662"/>
    <lineage>
        <taxon>Bacteria</taxon>
        <taxon>Candidatus Joergenseniibacteriota</taxon>
    </lineage>
</organism>
<protein>
    <recommendedName>
        <fullName evidence="4">Nicotinamide mononucleotide transporter PnuC</fullName>
    </recommendedName>
</protein>
<feature type="transmembrane region" description="Helical" evidence="1">
    <location>
        <begin position="90"/>
        <end position="110"/>
    </location>
</feature>
<feature type="transmembrane region" description="Helical" evidence="1">
    <location>
        <begin position="116"/>
        <end position="133"/>
    </location>
</feature>
<keyword evidence="1" id="KW-1133">Transmembrane helix</keyword>
<feature type="transmembrane region" description="Helical" evidence="1">
    <location>
        <begin position="34"/>
        <end position="51"/>
    </location>
</feature>
<dbReference type="AlphaFoldDB" id="A0A0G1L5T2"/>
<reference evidence="2 3" key="1">
    <citation type="journal article" date="2015" name="Nature">
        <title>rRNA introns, odd ribosomes, and small enigmatic genomes across a large radiation of phyla.</title>
        <authorList>
            <person name="Brown C.T."/>
            <person name="Hug L.A."/>
            <person name="Thomas B.C."/>
            <person name="Sharon I."/>
            <person name="Castelle C.J."/>
            <person name="Singh A."/>
            <person name="Wilkins M.J."/>
            <person name="Williams K.H."/>
            <person name="Banfield J.F."/>
        </authorList>
    </citation>
    <scope>NUCLEOTIDE SEQUENCE [LARGE SCALE GENOMIC DNA]</scope>
</reference>
<evidence type="ECO:0000256" key="1">
    <source>
        <dbReference type="SAM" id="Phobius"/>
    </source>
</evidence>
<evidence type="ECO:0000313" key="3">
    <source>
        <dbReference type="Proteomes" id="UP000033966"/>
    </source>
</evidence>
<evidence type="ECO:0000313" key="2">
    <source>
        <dbReference type="EMBL" id="KKT91150.1"/>
    </source>
</evidence>
<dbReference type="EMBL" id="LCKF01000017">
    <property type="protein sequence ID" value="KKT91150.1"/>
    <property type="molecule type" value="Genomic_DNA"/>
</dbReference>
<dbReference type="Proteomes" id="UP000033966">
    <property type="component" value="Unassembled WGS sequence"/>
</dbReference>
<feature type="transmembrane region" description="Helical" evidence="1">
    <location>
        <begin position="57"/>
        <end position="78"/>
    </location>
</feature>
<name>A0A0G1L5T2_9BACT</name>
<comment type="caution">
    <text evidence="2">The sequence shown here is derived from an EMBL/GenBank/DDBJ whole genome shotgun (WGS) entry which is preliminary data.</text>
</comment>
<sequence length="198" mass="22574">MLLQIWAGMFYLLNKIFFSRAERSQDAKKRRWKIWSWVVYLIGLPAWLVVFSQKPNWIAFGVEAGGAPAMVLGLVIALRGKDKEPKWLKIFALIGALVGLWYSVKVFHGITTINQVLEFGIAIGFLAGTYLLAKENSKGYLWFLLMNISNTALMYIQGYPWLALQQIISYTFVLDAYVIEKKNRKSTKLDGSVNVKKS</sequence>
<evidence type="ECO:0008006" key="4">
    <source>
        <dbReference type="Google" id="ProtNLM"/>
    </source>
</evidence>
<feature type="transmembrane region" description="Helical" evidence="1">
    <location>
        <begin position="140"/>
        <end position="156"/>
    </location>
</feature>
<keyword evidence="1" id="KW-0472">Membrane</keyword>
<keyword evidence="1" id="KW-0812">Transmembrane</keyword>